<dbReference type="EMBL" id="NIVC01003630">
    <property type="protein sequence ID" value="PAA50465.1"/>
    <property type="molecule type" value="Genomic_DNA"/>
</dbReference>
<feature type="region of interest" description="Disordered" evidence="1">
    <location>
        <begin position="1"/>
        <end position="62"/>
    </location>
</feature>
<keyword evidence="3" id="KW-1185">Reference proteome</keyword>
<evidence type="ECO:0000256" key="1">
    <source>
        <dbReference type="SAM" id="MobiDB-lite"/>
    </source>
</evidence>
<protein>
    <submittedName>
        <fullName evidence="2">Uncharacterized protein</fullName>
    </submittedName>
</protein>
<evidence type="ECO:0000313" key="2">
    <source>
        <dbReference type="EMBL" id="PAA50465.1"/>
    </source>
</evidence>
<feature type="compositionally biased region" description="Polar residues" evidence="1">
    <location>
        <begin position="18"/>
        <end position="33"/>
    </location>
</feature>
<gene>
    <name evidence="2" type="ORF">BOX15_Mlig019606g1</name>
</gene>
<sequence length="203" mass="21929">MSNLPTLSQPRKSIGLPTISSTVDRSGASSNRQQRGKTAGYISAVIEQPPQSSSPPPLPPKRLCQSLSLHTDLLRPVPVRPGALANDLESLLRLKQSDYSDENQSSSESSVRQSSESNRKRRVVLCSKSRSFLVGLPDVANAVETPVAVTKDSDSILDNSNANQLGCCDADEGDEEAYESDVCSDFIAEASELLDLELIERDL</sequence>
<name>A0A267DMM3_9PLAT</name>
<organism evidence="2 3">
    <name type="scientific">Macrostomum lignano</name>
    <dbReference type="NCBI Taxonomy" id="282301"/>
    <lineage>
        <taxon>Eukaryota</taxon>
        <taxon>Metazoa</taxon>
        <taxon>Spiralia</taxon>
        <taxon>Lophotrochozoa</taxon>
        <taxon>Platyhelminthes</taxon>
        <taxon>Rhabditophora</taxon>
        <taxon>Macrostomorpha</taxon>
        <taxon>Macrostomida</taxon>
        <taxon>Macrostomidae</taxon>
        <taxon>Macrostomum</taxon>
    </lineage>
</organism>
<evidence type="ECO:0000313" key="3">
    <source>
        <dbReference type="Proteomes" id="UP000215902"/>
    </source>
</evidence>
<feature type="compositionally biased region" description="Polar residues" evidence="1">
    <location>
        <begin position="1"/>
        <end position="11"/>
    </location>
</feature>
<accession>A0A267DMM3</accession>
<reference evidence="2 3" key="1">
    <citation type="submission" date="2017-06" db="EMBL/GenBank/DDBJ databases">
        <title>A platform for efficient transgenesis in Macrostomum lignano, a flatworm model organism for stem cell research.</title>
        <authorList>
            <person name="Berezikov E."/>
        </authorList>
    </citation>
    <scope>NUCLEOTIDE SEQUENCE [LARGE SCALE GENOMIC DNA]</scope>
    <source>
        <strain evidence="2">DV1</strain>
        <tissue evidence="2">Whole organism</tissue>
    </source>
</reference>
<proteinExistence type="predicted"/>
<dbReference type="Proteomes" id="UP000215902">
    <property type="component" value="Unassembled WGS sequence"/>
</dbReference>
<dbReference type="AlphaFoldDB" id="A0A267DMM3"/>
<comment type="caution">
    <text evidence="2">The sequence shown here is derived from an EMBL/GenBank/DDBJ whole genome shotgun (WGS) entry which is preliminary data.</text>
</comment>